<evidence type="ECO:0000313" key="1">
    <source>
        <dbReference type="EMBL" id="BBF66677.1"/>
    </source>
</evidence>
<proteinExistence type="predicted"/>
<organism evidence="1 2">
    <name type="scientific">Acidithiobacillus ferridurans</name>
    <dbReference type="NCBI Taxonomy" id="1232575"/>
    <lineage>
        <taxon>Bacteria</taxon>
        <taxon>Pseudomonadati</taxon>
        <taxon>Pseudomonadota</taxon>
        <taxon>Acidithiobacillia</taxon>
        <taxon>Acidithiobacillales</taxon>
        <taxon>Acidithiobacillaceae</taxon>
        <taxon>Acidithiobacillus</taxon>
    </lineage>
</organism>
<dbReference type="EMBL" id="AP018795">
    <property type="protein sequence ID" value="BBF66677.1"/>
    <property type="molecule type" value="Genomic_DNA"/>
</dbReference>
<dbReference type="AlphaFoldDB" id="A0A2Z6INC2"/>
<dbReference type="KEGG" id="afj:AFERRID_28950"/>
<reference evidence="1 2" key="1">
    <citation type="journal article" date="2018" name="Microbiol. Resour. Announc.">
        <title>Complete Genome Sequence of Acidithiobacillus ferridurans JCM 18981.</title>
        <authorList>
            <person name="Miyauchi T."/>
            <person name="Kouzuma A."/>
            <person name="Abe T."/>
            <person name="Watanabe K."/>
        </authorList>
    </citation>
    <scope>NUCLEOTIDE SEQUENCE [LARGE SCALE GENOMIC DNA]</scope>
    <source>
        <strain evidence="2">ATCC 33020 / DSM 29468 / JCM 18981 / 11Fe</strain>
    </source>
</reference>
<name>A0A2Z6INC2_ACIFI</name>
<gene>
    <name evidence="1" type="ORF">AFERRID_28950</name>
</gene>
<protein>
    <submittedName>
        <fullName evidence="1">Uncharacterized protein</fullName>
    </submittedName>
</protein>
<dbReference type="Proteomes" id="UP000280188">
    <property type="component" value="Chromosome"/>
</dbReference>
<accession>A0A2Z6INC2</accession>
<sequence>MNAIHERGARLMGWNLEDVDKPFVARLQA</sequence>
<keyword evidence="2" id="KW-1185">Reference proteome</keyword>
<evidence type="ECO:0000313" key="2">
    <source>
        <dbReference type="Proteomes" id="UP000280188"/>
    </source>
</evidence>